<comment type="caution">
    <text evidence="1">The sequence shown here is derived from an EMBL/GenBank/DDBJ whole genome shotgun (WGS) entry which is preliminary data.</text>
</comment>
<dbReference type="AlphaFoldDB" id="A0A818JDL3"/>
<organism evidence="1 3">
    <name type="scientific">Adineta steineri</name>
    <dbReference type="NCBI Taxonomy" id="433720"/>
    <lineage>
        <taxon>Eukaryota</taxon>
        <taxon>Metazoa</taxon>
        <taxon>Spiralia</taxon>
        <taxon>Gnathifera</taxon>
        <taxon>Rotifera</taxon>
        <taxon>Eurotatoria</taxon>
        <taxon>Bdelloidea</taxon>
        <taxon>Adinetida</taxon>
        <taxon>Adinetidae</taxon>
        <taxon>Adineta</taxon>
    </lineage>
</organism>
<name>A0A818JDL3_9BILA</name>
<dbReference type="Proteomes" id="UP000663868">
    <property type="component" value="Unassembled WGS sequence"/>
</dbReference>
<evidence type="ECO:0000313" key="2">
    <source>
        <dbReference type="EMBL" id="CAF3923182.1"/>
    </source>
</evidence>
<dbReference type="EMBL" id="CAJOAY010000106">
    <property type="protein sequence ID" value="CAF3539312.1"/>
    <property type="molecule type" value="Genomic_DNA"/>
</dbReference>
<dbReference type="Proteomes" id="UP000663881">
    <property type="component" value="Unassembled WGS sequence"/>
</dbReference>
<evidence type="ECO:0000313" key="1">
    <source>
        <dbReference type="EMBL" id="CAF3539312.1"/>
    </source>
</evidence>
<accession>A0A818JDL3</accession>
<reference evidence="1" key="1">
    <citation type="submission" date="2021-02" db="EMBL/GenBank/DDBJ databases">
        <authorList>
            <person name="Nowell W R."/>
        </authorList>
    </citation>
    <scope>NUCLEOTIDE SEQUENCE</scope>
</reference>
<protein>
    <submittedName>
        <fullName evidence="1">Uncharacterized protein</fullName>
    </submittedName>
</protein>
<evidence type="ECO:0000313" key="3">
    <source>
        <dbReference type="Proteomes" id="UP000663881"/>
    </source>
</evidence>
<gene>
    <name evidence="2" type="ORF">KXQ929_LOCUS24023</name>
    <name evidence="1" type="ORF">OKA104_LOCUS3512</name>
</gene>
<sequence>MTTPATFIFDEAQYATWKAQTGNDFAEVLEQEIKHWLNTSATKLLARREINNAIIAEMRVCLSEGNNVNAEARAKTLVTEGKECLQAAQVERGVAQDEFERIFTPIQKIRIIIHAVETVNDPIKAADVLAAILHDACHI</sequence>
<proteinExistence type="predicted"/>
<dbReference type="EMBL" id="CAJOBB010001956">
    <property type="protein sequence ID" value="CAF3923182.1"/>
    <property type="molecule type" value="Genomic_DNA"/>
</dbReference>